<keyword evidence="8 10" id="KW-0472">Membrane</keyword>
<evidence type="ECO:0000256" key="7">
    <source>
        <dbReference type="ARBA" id="ARBA00023098"/>
    </source>
</evidence>
<name>A0AAV6V6Z5_9ARAC</name>
<protein>
    <recommendedName>
        <fullName evidence="10">Elongation of very long chain fatty acids protein</fullName>
        <ecNumber evidence="10">2.3.1.199</ecNumber>
    </recommendedName>
    <alternativeName>
        <fullName evidence="10">Very-long-chain 3-oxoacyl-CoA synthase</fullName>
    </alternativeName>
</protein>
<organism evidence="11 12">
    <name type="scientific">Oedothorax gibbosus</name>
    <dbReference type="NCBI Taxonomy" id="931172"/>
    <lineage>
        <taxon>Eukaryota</taxon>
        <taxon>Metazoa</taxon>
        <taxon>Ecdysozoa</taxon>
        <taxon>Arthropoda</taxon>
        <taxon>Chelicerata</taxon>
        <taxon>Arachnida</taxon>
        <taxon>Araneae</taxon>
        <taxon>Araneomorphae</taxon>
        <taxon>Entelegynae</taxon>
        <taxon>Araneoidea</taxon>
        <taxon>Linyphiidae</taxon>
        <taxon>Erigoninae</taxon>
        <taxon>Oedothorax</taxon>
    </lineage>
</organism>
<dbReference type="AlphaFoldDB" id="A0AAV6V6Z5"/>
<evidence type="ECO:0000313" key="11">
    <source>
        <dbReference type="EMBL" id="KAG8192349.1"/>
    </source>
</evidence>
<dbReference type="EMBL" id="JAFNEN010000141">
    <property type="protein sequence ID" value="KAG8192349.1"/>
    <property type="molecule type" value="Genomic_DNA"/>
</dbReference>
<evidence type="ECO:0000256" key="3">
    <source>
        <dbReference type="ARBA" id="ARBA00022679"/>
    </source>
</evidence>
<dbReference type="GO" id="GO:0005789">
    <property type="term" value="C:endoplasmic reticulum membrane"/>
    <property type="evidence" value="ECO:0007669"/>
    <property type="project" value="TreeGrafter"/>
</dbReference>
<dbReference type="GO" id="GO:0009922">
    <property type="term" value="F:fatty acid elongase activity"/>
    <property type="evidence" value="ECO:0007669"/>
    <property type="project" value="UniProtKB-EC"/>
</dbReference>
<comment type="similarity">
    <text evidence="10">Belongs to the ELO family.</text>
</comment>
<dbReference type="PANTHER" id="PTHR11157:SF69">
    <property type="entry name" value="ELONGATION OF VERY LONG CHAIN FATTY ACIDS PROTEIN 7"/>
    <property type="match status" value="1"/>
</dbReference>
<gene>
    <name evidence="11" type="ORF">JTE90_002169</name>
</gene>
<keyword evidence="2 10" id="KW-0444">Lipid biosynthesis</keyword>
<comment type="subcellular location">
    <subcellularLocation>
        <location evidence="1">Membrane</location>
        <topology evidence="1">Multi-pass membrane protein</topology>
    </subcellularLocation>
</comment>
<evidence type="ECO:0000256" key="9">
    <source>
        <dbReference type="ARBA" id="ARBA00023160"/>
    </source>
</evidence>
<keyword evidence="5 10" id="KW-0276">Fatty acid metabolism</keyword>
<feature type="transmembrane region" description="Helical" evidence="10">
    <location>
        <begin position="92"/>
        <end position="111"/>
    </location>
</feature>
<sequence>MVPYPFMDNVKPTLVFTLMYLICVLYLGPMWMKNRKPFVLRTPLLIYNLSMVSASCWLLANMTRACWWLYISKLVEYCDTFFFVLRKKGRQINFLHVFHHASVPITAWFGVNYGPSGFSMIFPTVNCFVHIWMYLYYGLSALGPEMQKYLCWKKYLTSLQLMQFLFVIIYFLQLYIFPKEGCEVSPFLFFLSTGQAVLYLVLFANFYLKLYSKGTHKYTINCVKTSDCIANGQRTMPKKKEN</sequence>
<keyword evidence="7 10" id="KW-0443">Lipid metabolism</keyword>
<dbReference type="InterPro" id="IPR030457">
    <property type="entry name" value="ELO_CS"/>
</dbReference>
<evidence type="ECO:0000256" key="6">
    <source>
        <dbReference type="ARBA" id="ARBA00022989"/>
    </source>
</evidence>
<dbReference type="EC" id="2.3.1.199" evidence="10"/>
<keyword evidence="4 10" id="KW-0812">Transmembrane</keyword>
<evidence type="ECO:0000256" key="5">
    <source>
        <dbReference type="ARBA" id="ARBA00022832"/>
    </source>
</evidence>
<dbReference type="PROSITE" id="PS01188">
    <property type="entry name" value="ELO"/>
    <property type="match status" value="1"/>
</dbReference>
<evidence type="ECO:0000256" key="2">
    <source>
        <dbReference type="ARBA" id="ARBA00022516"/>
    </source>
</evidence>
<dbReference type="GO" id="GO:0034625">
    <property type="term" value="P:fatty acid elongation, monounsaturated fatty acid"/>
    <property type="evidence" value="ECO:0007669"/>
    <property type="project" value="TreeGrafter"/>
</dbReference>
<evidence type="ECO:0000256" key="10">
    <source>
        <dbReference type="RuleBase" id="RU361115"/>
    </source>
</evidence>
<dbReference type="GO" id="GO:0019367">
    <property type="term" value="P:fatty acid elongation, saturated fatty acid"/>
    <property type="evidence" value="ECO:0007669"/>
    <property type="project" value="TreeGrafter"/>
</dbReference>
<dbReference type="Pfam" id="PF01151">
    <property type="entry name" value="ELO"/>
    <property type="match status" value="1"/>
</dbReference>
<evidence type="ECO:0000256" key="1">
    <source>
        <dbReference type="ARBA" id="ARBA00004141"/>
    </source>
</evidence>
<evidence type="ECO:0000256" key="8">
    <source>
        <dbReference type="ARBA" id="ARBA00023136"/>
    </source>
</evidence>
<evidence type="ECO:0000313" key="12">
    <source>
        <dbReference type="Proteomes" id="UP000827092"/>
    </source>
</evidence>
<reference evidence="11 12" key="1">
    <citation type="journal article" date="2022" name="Nat. Ecol. Evol.">
        <title>A masculinizing supergene underlies an exaggerated male reproductive morph in a spider.</title>
        <authorList>
            <person name="Hendrickx F."/>
            <person name="De Corte Z."/>
            <person name="Sonet G."/>
            <person name="Van Belleghem S.M."/>
            <person name="Kostlbacher S."/>
            <person name="Vangestel C."/>
        </authorList>
    </citation>
    <scope>NUCLEOTIDE SEQUENCE [LARGE SCALE GENOMIC DNA]</scope>
    <source>
        <strain evidence="11">W744_W776</strain>
    </source>
</reference>
<dbReference type="GO" id="GO:0042761">
    <property type="term" value="P:very long-chain fatty acid biosynthetic process"/>
    <property type="evidence" value="ECO:0007669"/>
    <property type="project" value="TreeGrafter"/>
</dbReference>
<dbReference type="GO" id="GO:0034626">
    <property type="term" value="P:fatty acid elongation, polyunsaturated fatty acid"/>
    <property type="evidence" value="ECO:0007669"/>
    <property type="project" value="TreeGrafter"/>
</dbReference>
<feature type="transmembrane region" description="Helical" evidence="10">
    <location>
        <begin position="12"/>
        <end position="32"/>
    </location>
</feature>
<dbReference type="Proteomes" id="UP000827092">
    <property type="component" value="Unassembled WGS sequence"/>
</dbReference>
<feature type="transmembrane region" description="Helical" evidence="10">
    <location>
        <begin position="158"/>
        <end position="176"/>
    </location>
</feature>
<keyword evidence="6 10" id="KW-1133">Transmembrane helix</keyword>
<feature type="transmembrane region" description="Helical" evidence="10">
    <location>
        <begin position="188"/>
        <end position="208"/>
    </location>
</feature>
<keyword evidence="12" id="KW-1185">Reference proteome</keyword>
<proteinExistence type="inferred from homology"/>
<comment type="caution">
    <text evidence="11">The sequence shown here is derived from an EMBL/GenBank/DDBJ whole genome shotgun (WGS) entry which is preliminary data.</text>
</comment>
<feature type="transmembrane region" description="Helical" evidence="10">
    <location>
        <begin position="117"/>
        <end position="137"/>
    </location>
</feature>
<keyword evidence="3 10" id="KW-0808">Transferase</keyword>
<dbReference type="PANTHER" id="PTHR11157">
    <property type="entry name" value="FATTY ACID ACYL TRANSFERASE-RELATED"/>
    <property type="match status" value="1"/>
</dbReference>
<evidence type="ECO:0000256" key="4">
    <source>
        <dbReference type="ARBA" id="ARBA00022692"/>
    </source>
</evidence>
<feature type="transmembrane region" description="Helical" evidence="10">
    <location>
        <begin position="44"/>
        <end position="61"/>
    </location>
</feature>
<keyword evidence="9 10" id="KW-0275">Fatty acid biosynthesis</keyword>
<dbReference type="InterPro" id="IPR002076">
    <property type="entry name" value="ELO_fam"/>
</dbReference>
<dbReference type="GO" id="GO:0030148">
    <property type="term" value="P:sphingolipid biosynthetic process"/>
    <property type="evidence" value="ECO:0007669"/>
    <property type="project" value="TreeGrafter"/>
</dbReference>
<comment type="catalytic activity">
    <reaction evidence="10">
        <text>a very-long-chain acyl-CoA + malonyl-CoA + H(+) = a very-long-chain 3-oxoacyl-CoA + CO2 + CoA</text>
        <dbReference type="Rhea" id="RHEA:32727"/>
        <dbReference type="ChEBI" id="CHEBI:15378"/>
        <dbReference type="ChEBI" id="CHEBI:16526"/>
        <dbReference type="ChEBI" id="CHEBI:57287"/>
        <dbReference type="ChEBI" id="CHEBI:57384"/>
        <dbReference type="ChEBI" id="CHEBI:90725"/>
        <dbReference type="ChEBI" id="CHEBI:90736"/>
        <dbReference type="EC" id="2.3.1.199"/>
    </reaction>
</comment>
<accession>A0AAV6V6Z5</accession>